<dbReference type="RefSeq" id="XP_002107628.1">
    <property type="nucleotide sequence ID" value="XM_002107592.1"/>
</dbReference>
<evidence type="ECO:0008006" key="5">
    <source>
        <dbReference type="Google" id="ProtNLM"/>
    </source>
</evidence>
<dbReference type="HOGENOM" id="CLU_872467_0_0_1"/>
<feature type="chain" id="PRO_5002796637" description="Cadherin domain-containing protein" evidence="2">
    <location>
        <begin position="19"/>
        <end position="319"/>
    </location>
</feature>
<name>B3RII3_TRIAD</name>
<evidence type="ECO:0000256" key="2">
    <source>
        <dbReference type="SAM" id="SignalP"/>
    </source>
</evidence>
<dbReference type="EMBL" id="DS985241">
    <property type="protein sequence ID" value="EDV28426.1"/>
    <property type="molecule type" value="Genomic_DNA"/>
</dbReference>
<dbReference type="PhylomeDB" id="B3RII3"/>
<protein>
    <recommendedName>
        <fullName evidence="5">Cadherin domain-containing protein</fullName>
    </recommendedName>
</protein>
<organism evidence="3 4">
    <name type="scientific">Trichoplax adhaerens</name>
    <name type="common">Trichoplax reptans</name>
    <dbReference type="NCBI Taxonomy" id="10228"/>
    <lineage>
        <taxon>Eukaryota</taxon>
        <taxon>Metazoa</taxon>
        <taxon>Placozoa</taxon>
        <taxon>Uniplacotomia</taxon>
        <taxon>Trichoplacea</taxon>
        <taxon>Trichoplacidae</taxon>
        <taxon>Trichoplax</taxon>
    </lineage>
</organism>
<dbReference type="KEGG" id="tad:TRIADDRAFT_51328"/>
<proteinExistence type="predicted"/>
<evidence type="ECO:0000313" key="4">
    <source>
        <dbReference type="Proteomes" id="UP000009022"/>
    </source>
</evidence>
<evidence type="ECO:0000256" key="1">
    <source>
        <dbReference type="SAM" id="Phobius"/>
    </source>
</evidence>
<accession>B3RII3</accession>
<keyword evidence="1" id="KW-0472">Membrane</keyword>
<keyword evidence="2" id="KW-0732">Signal</keyword>
<evidence type="ECO:0000313" key="3">
    <source>
        <dbReference type="EMBL" id="EDV28426.1"/>
    </source>
</evidence>
<keyword evidence="1" id="KW-0812">Transmembrane</keyword>
<dbReference type="GeneID" id="6748843"/>
<feature type="transmembrane region" description="Helical" evidence="1">
    <location>
        <begin position="151"/>
        <end position="172"/>
    </location>
</feature>
<reference evidence="3 4" key="1">
    <citation type="journal article" date="2008" name="Nature">
        <title>The Trichoplax genome and the nature of placozoans.</title>
        <authorList>
            <person name="Srivastava M."/>
            <person name="Begovic E."/>
            <person name="Chapman J."/>
            <person name="Putnam N.H."/>
            <person name="Hellsten U."/>
            <person name="Kawashima T."/>
            <person name="Kuo A."/>
            <person name="Mitros T."/>
            <person name="Salamov A."/>
            <person name="Carpenter M.L."/>
            <person name="Signorovitch A.Y."/>
            <person name="Moreno M.A."/>
            <person name="Kamm K."/>
            <person name="Grimwood J."/>
            <person name="Schmutz J."/>
            <person name="Shapiro H."/>
            <person name="Grigoriev I.V."/>
            <person name="Buss L.W."/>
            <person name="Schierwater B."/>
            <person name="Dellaporta S.L."/>
            <person name="Rokhsar D.S."/>
        </authorList>
    </citation>
    <scope>NUCLEOTIDE SEQUENCE [LARGE SCALE GENOMIC DNA]</scope>
    <source>
        <strain evidence="3 4">Grell-BS-1999</strain>
    </source>
</reference>
<keyword evidence="1" id="KW-1133">Transmembrane helix</keyword>
<dbReference type="Proteomes" id="UP000009022">
    <property type="component" value="Unassembled WGS sequence"/>
</dbReference>
<keyword evidence="4" id="KW-1185">Reference proteome</keyword>
<gene>
    <name evidence="3" type="ORF">TRIADDRAFT_51328</name>
</gene>
<dbReference type="CTD" id="6748843"/>
<dbReference type="AlphaFoldDB" id="B3RII3"/>
<dbReference type="InParanoid" id="B3RII3"/>
<sequence>MATFYLILHIVKLFLNDSQLYQPVADNIIVLQKSKDGKLNTVEITGRDNLLFTLRSSADALRNQTYVLNCPIVAIQDRSWKYLNETVGSEFELVLAKATVIDKTPTTTARAFPIATPTPTFGTVAETTSEIIITTGNPNSSTTAIKNTTNFTAAIIAFCGCSVIIFMSLCYYKCHRPSKAGLYINSTMFIKAEQAIETPIQGVPLAHKYTCQGYKQASVMEIKANPLAVNLTQNDEECSVEIGEYPIEDKNFIEFASHFNQVSNCKTPNIRPQELTRSLSSTCSSNILHDSECLISDRYSRENIIEKQDVQRAIDYDSN</sequence>
<feature type="signal peptide" evidence="2">
    <location>
        <begin position="1"/>
        <end position="18"/>
    </location>
</feature>